<evidence type="ECO:0000256" key="1">
    <source>
        <dbReference type="ARBA" id="ARBA00010928"/>
    </source>
</evidence>
<organism evidence="5 6">
    <name type="scientific">[Clostridium] celerecrescens 18A</name>
    <dbReference type="NCBI Taxonomy" id="1286362"/>
    <lineage>
        <taxon>Bacteria</taxon>
        <taxon>Bacillati</taxon>
        <taxon>Bacillota</taxon>
        <taxon>Clostridia</taxon>
        <taxon>Lachnospirales</taxon>
        <taxon>Lachnospiraceae</taxon>
        <taxon>Lacrimispora</taxon>
    </lineage>
</organism>
<evidence type="ECO:0000259" key="3">
    <source>
        <dbReference type="Pfam" id="PF01408"/>
    </source>
</evidence>
<dbReference type="SUPFAM" id="SSF51735">
    <property type="entry name" value="NAD(P)-binding Rossmann-fold domains"/>
    <property type="match status" value="1"/>
</dbReference>
<dbReference type="InterPro" id="IPR036291">
    <property type="entry name" value="NAD(P)-bd_dom_sf"/>
</dbReference>
<evidence type="ECO:0000313" key="6">
    <source>
        <dbReference type="Proteomes" id="UP000231092"/>
    </source>
</evidence>
<dbReference type="Gene3D" id="3.30.360.10">
    <property type="entry name" value="Dihydrodipicolinate Reductase, domain 2"/>
    <property type="match status" value="1"/>
</dbReference>
<dbReference type="Gene3D" id="3.40.50.720">
    <property type="entry name" value="NAD(P)-binding Rossmann-like Domain"/>
    <property type="match status" value="1"/>
</dbReference>
<dbReference type="SUPFAM" id="SSF55347">
    <property type="entry name" value="Glyceraldehyde-3-phosphate dehydrogenase-like, C-terminal domain"/>
    <property type="match status" value="1"/>
</dbReference>
<dbReference type="InterPro" id="IPR000683">
    <property type="entry name" value="Gfo/Idh/MocA-like_OxRdtase_N"/>
</dbReference>
<dbReference type="Pfam" id="PF22725">
    <property type="entry name" value="GFO_IDH_MocA_C3"/>
    <property type="match status" value="1"/>
</dbReference>
<accession>A0A2M8YZM6</accession>
<dbReference type="EMBL" id="PGET01000001">
    <property type="protein sequence ID" value="PJJ26640.1"/>
    <property type="molecule type" value="Genomic_DNA"/>
</dbReference>
<gene>
    <name evidence="5" type="ORF">H171_0076</name>
</gene>
<dbReference type="Proteomes" id="UP000231092">
    <property type="component" value="Unassembled WGS sequence"/>
</dbReference>
<evidence type="ECO:0000256" key="2">
    <source>
        <dbReference type="ARBA" id="ARBA00023002"/>
    </source>
</evidence>
<evidence type="ECO:0000259" key="4">
    <source>
        <dbReference type="Pfam" id="PF22725"/>
    </source>
</evidence>
<keyword evidence="2" id="KW-0560">Oxidoreductase</keyword>
<proteinExistence type="inferred from homology"/>
<comment type="caution">
    <text evidence="5">The sequence shown here is derived from an EMBL/GenBank/DDBJ whole genome shotgun (WGS) entry which is preliminary data.</text>
</comment>
<dbReference type="PANTHER" id="PTHR42840:SF3">
    <property type="entry name" value="BINDING ROSSMANN FOLD OXIDOREDUCTASE, PUTATIVE (AFU_ORTHOLOGUE AFUA_2G10240)-RELATED"/>
    <property type="match status" value="1"/>
</dbReference>
<dbReference type="InterPro" id="IPR055170">
    <property type="entry name" value="GFO_IDH_MocA-like_dom"/>
</dbReference>
<feature type="domain" description="GFO/IDH/MocA-like oxidoreductase" evidence="4">
    <location>
        <begin position="137"/>
        <end position="257"/>
    </location>
</feature>
<comment type="similarity">
    <text evidence="1">Belongs to the Gfo/Idh/MocA family.</text>
</comment>
<dbReference type="GO" id="GO:0016491">
    <property type="term" value="F:oxidoreductase activity"/>
    <property type="evidence" value="ECO:0007669"/>
    <property type="project" value="UniProtKB-KW"/>
</dbReference>
<name>A0A2M8YZM6_9FIRM</name>
<sequence>MRDIINICLIGAGRAGMIHARNFVSRVPYAKMAAVCDPSEAACQAAVKELEISLYYTDYREALNNDEIDAVVVVTPTVFHHEIVIAAANAKKHILCEKPMAMNEKECEEMIDAAKANGVKLQIGFMRRFDDSFVYGKKLVEEGGIGDVVLVKSLTRGPSIPKPWMYDIKKSNGPLAEVNSHDIDTLRWFTKGEFQTVYAVAGNYRCVEAKEEFPDFYDNVILNAKFDNGILGSIDGAQGVGYGYDARVEILGTRGLITLGELKDKSTVIYTKNNGGNMDVVNSWTHLFREAYINEDISFIQAILNDREPEVTGKDGLMAVKVVNAGNESIVTGEIVKL</sequence>
<dbReference type="PANTHER" id="PTHR42840">
    <property type="entry name" value="NAD(P)-BINDING ROSSMANN-FOLD SUPERFAMILY PROTEIN-RELATED"/>
    <property type="match status" value="1"/>
</dbReference>
<dbReference type="RefSeq" id="WP_100303379.1">
    <property type="nucleotide sequence ID" value="NZ_PGET01000001.1"/>
</dbReference>
<dbReference type="OrthoDB" id="9815825at2"/>
<protein>
    <submittedName>
        <fullName evidence="5">Myo-inositol 2-dehydrogenase/D-chiro-inositol 1-dehydrogenase/scyllo-inositol 2-dehydrogenase (NAD+)</fullName>
    </submittedName>
</protein>
<reference evidence="5 6" key="1">
    <citation type="submission" date="2017-11" db="EMBL/GenBank/DDBJ databases">
        <title>Understudied soil microbes with underappreciated capabilities: Untangling the Clostridium saccharolyticum group.</title>
        <authorList>
            <person name="Leschine S."/>
        </authorList>
    </citation>
    <scope>NUCLEOTIDE SEQUENCE [LARGE SCALE GENOMIC DNA]</scope>
    <source>
        <strain evidence="5 6">18A</strain>
    </source>
</reference>
<dbReference type="Pfam" id="PF01408">
    <property type="entry name" value="GFO_IDH_MocA"/>
    <property type="match status" value="1"/>
</dbReference>
<dbReference type="GO" id="GO:0000166">
    <property type="term" value="F:nucleotide binding"/>
    <property type="evidence" value="ECO:0007669"/>
    <property type="project" value="InterPro"/>
</dbReference>
<evidence type="ECO:0000313" key="5">
    <source>
        <dbReference type="EMBL" id="PJJ26640.1"/>
    </source>
</evidence>
<dbReference type="AlphaFoldDB" id="A0A2M8YZM6"/>
<feature type="domain" description="Gfo/Idh/MocA-like oxidoreductase N-terminal" evidence="3">
    <location>
        <begin position="5"/>
        <end position="125"/>
    </location>
</feature>